<proteinExistence type="predicted"/>
<dbReference type="Proteomes" id="UP001358586">
    <property type="component" value="Chromosome 8"/>
</dbReference>
<keyword evidence="3" id="KW-1185">Reference proteome</keyword>
<comment type="caution">
    <text evidence="2">The sequence shown here is derived from an EMBL/GenBank/DDBJ whole genome shotgun (WGS) entry which is preliminary data.</text>
</comment>
<feature type="compositionally biased region" description="Basic residues" evidence="1">
    <location>
        <begin position="1"/>
        <end position="11"/>
    </location>
</feature>
<evidence type="ECO:0000313" key="3">
    <source>
        <dbReference type="Proteomes" id="UP001358586"/>
    </source>
</evidence>
<sequence>MPPAPRKKPMRKRVDQDRLVASEGIEGQQWPEDMSDSSMGGVSEEEKGIEEEEDDKVMKDNTLEPFHDDFKEAFMPTHASTIGFVIQDPSDRLNYHNSM</sequence>
<organism evidence="2 3">
    <name type="scientific">Gossypium arboreum</name>
    <name type="common">Tree cotton</name>
    <name type="synonym">Gossypium nanking</name>
    <dbReference type="NCBI Taxonomy" id="29729"/>
    <lineage>
        <taxon>Eukaryota</taxon>
        <taxon>Viridiplantae</taxon>
        <taxon>Streptophyta</taxon>
        <taxon>Embryophyta</taxon>
        <taxon>Tracheophyta</taxon>
        <taxon>Spermatophyta</taxon>
        <taxon>Magnoliopsida</taxon>
        <taxon>eudicotyledons</taxon>
        <taxon>Gunneridae</taxon>
        <taxon>Pentapetalae</taxon>
        <taxon>rosids</taxon>
        <taxon>malvids</taxon>
        <taxon>Malvales</taxon>
        <taxon>Malvaceae</taxon>
        <taxon>Malvoideae</taxon>
        <taxon>Gossypium</taxon>
    </lineage>
</organism>
<feature type="region of interest" description="Disordered" evidence="1">
    <location>
        <begin position="1"/>
        <end position="58"/>
    </location>
</feature>
<dbReference type="EMBL" id="JARKNE010000008">
    <property type="protein sequence ID" value="KAK5812843.1"/>
    <property type="molecule type" value="Genomic_DNA"/>
</dbReference>
<evidence type="ECO:0000313" key="2">
    <source>
        <dbReference type="EMBL" id="KAK5812843.1"/>
    </source>
</evidence>
<gene>
    <name evidence="2" type="ORF">PVK06_028286</name>
</gene>
<protein>
    <submittedName>
        <fullName evidence="2">Uncharacterized protein</fullName>
    </submittedName>
</protein>
<evidence type="ECO:0000256" key="1">
    <source>
        <dbReference type="SAM" id="MobiDB-lite"/>
    </source>
</evidence>
<accession>A0ABR0P2P2</accession>
<reference evidence="2 3" key="1">
    <citation type="submission" date="2023-03" db="EMBL/GenBank/DDBJ databases">
        <title>WGS of Gossypium arboreum.</title>
        <authorList>
            <person name="Yu D."/>
        </authorList>
    </citation>
    <scope>NUCLEOTIDE SEQUENCE [LARGE SCALE GENOMIC DNA]</scope>
    <source>
        <tissue evidence="2">Leaf</tissue>
    </source>
</reference>
<name>A0ABR0P2P2_GOSAR</name>